<evidence type="ECO:0000313" key="1">
    <source>
        <dbReference type="EMBL" id="ACY88701.1"/>
    </source>
</evidence>
<sequence>MANSLLVIVKRRTKKPHFLTGAFAYVDYAEKWTAKLVVPQLAY</sequence>
<dbReference type="HOGENOM" id="CLU_3239270_0_0_6"/>
<gene>
    <name evidence="1" type="ordered locus">STM14_2238</name>
</gene>
<proteinExistence type="predicted"/>
<reference evidence="1 2" key="1">
    <citation type="journal article" date="2010" name="J. Bacteriol.">
        <title>Short-term signatures of evolutionary change in the Salmonella enterica serovar typhimurium 14028 genome.</title>
        <authorList>
            <person name="Jarvik T."/>
            <person name="Smillie C."/>
            <person name="Groisman E.A."/>
            <person name="Ochman H."/>
        </authorList>
    </citation>
    <scope>NUCLEOTIDE SEQUENCE [LARGE SCALE GENOMIC DNA]</scope>
    <source>
        <strain evidence="2">14028s / SGSC 2262</strain>
    </source>
</reference>
<dbReference type="AlphaFoldDB" id="A0A0F6B2G2"/>
<organism evidence="1 2">
    <name type="scientific">Salmonella typhimurium (strain 14028s / SGSC 2262)</name>
    <dbReference type="NCBI Taxonomy" id="588858"/>
    <lineage>
        <taxon>Bacteria</taxon>
        <taxon>Pseudomonadati</taxon>
        <taxon>Pseudomonadota</taxon>
        <taxon>Gammaproteobacteria</taxon>
        <taxon>Enterobacterales</taxon>
        <taxon>Enterobacteriaceae</taxon>
        <taxon>Salmonella</taxon>
    </lineage>
</organism>
<dbReference type="PATRIC" id="fig|588858.6.peg.2100"/>
<keyword evidence="2" id="KW-1185">Reference proteome</keyword>
<dbReference type="Proteomes" id="UP000002695">
    <property type="component" value="Chromosome"/>
</dbReference>
<dbReference type="KEGG" id="seo:STM14_2238"/>
<accession>A0A0F6B2G2</accession>
<name>A0A0F6B2G2_SALT1</name>
<protein>
    <submittedName>
        <fullName evidence="1">Uncharacterized protein</fullName>
    </submittedName>
</protein>
<dbReference type="EMBL" id="CP001363">
    <property type="protein sequence ID" value="ACY88701.1"/>
    <property type="molecule type" value="Genomic_DNA"/>
</dbReference>
<evidence type="ECO:0000313" key="2">
    <source>
        <dbReference type="Proteomes" id="UP000002695"/>
    </source>
</evidence>